<reference evidence="1" key="1">
    <citation type="submission" date="2020-03" db="EMBL/GenBank/DDBJ databases">
        <title>The deep terrestrial virosphere.</title>
        <authorList>
            <person name="Holmfeldt K."/>
            <person name="Nilsson E."/>
            <person name="Simone D."/>
            <person name="Lopez-Fernandez M."/>
            <person name="Wu X."/>
            <person name="de Brujin I."/>
            <person name="Lundin D."/>
            <person name="Andersson A."/>
            <person name="Bertilsson S."/>
            <person name="Dopson M."/>
        </authorList>
    </citation>
    <scope>NUCLEOTIDE SEQUENCE</scope>
    <source>
        <strain evidence="1">MM415B08249</strain>
    </source>
</reference>
<organism evidence="1">
    <name type="scientific">viral metagenome</name>
    <dbReference type="NCBI Taxonomy" id="1070528"/>
    <lineage>
        <taxon>unclassified sequences</taxon>
        <taxon>metagenomes</taxon>
        <taxon>organismal metagenomes</taxon>
    </lineage>
</organism>
<dbReference type="AlphaFoldDB" id="A0A6M3LV92"/>
<name>A0A6M3LV92_9ZZZZ</name>
<evidence type="ECO:0000313" key="1">
    <source>
        <dbReference type="EMBL" id="QJA96518.1"/>
    </source>
</evidence>
<accession>A0A6M3LV92</accession>
<dbReference type="EMBL" id="MT143408">
    <property type="protein sequence ID" value="QJA96518.1"/>
    <property type="molecule type" value="Genomic_DNA"/>
</dbReference>
<proteinExistence type="predicted"/>
<gene>
    <name evidence="1" type="ORF">MM415B08249_0006</name>
</gene>
<sequence>MNKKYTVEYNPGKSNFTRVQWEPIFDGMSTQKFLGTEAEAIEKIHRLSAIYEEPETKYRIVEIN</sequence>
<protein>
    <submittedName>
        <fullName evidence="1">Uncharacterized protein</fullName>
    </submittedName>
</protein>